<keyword evidence="2" id="KW-1185">Reference proteome</keyword>
<evidence type="ECO:0000313" key="2">
    <source>
        <dbReference type="Proteomes" id="UP000596742"/>
    </source>
</evidence>
<proteinExistence type="predicted"/>
<dbReference type="Proteomes" id="UP000596742">
    <property type="component" value="Unassembled WGS sequence"/>
</dbReference>
<sequence>MGSEREQHQHADKLSRHTDHDDWAIHSDIFDEINSLWGPYTIDRFATHYNTQCERFNSKIWYPGTEAVDAFSQNWNTETNWLVPPPSLISMVVRKVENDKANSTLVIPEWKSAPFGRCYLHLTISPNLLKVQSFYQKSTQSLKVVVKMAYLVNVF</sequence>
<reference evidence="1" key="1">
    <citation type="submission" date="2018-11" db="EMBL/GenBank/DDBJ databases">
        <authorList>
            <person name="Alioto T."/>
            <person name="Alioto T."/>
        </authorList>
    </citation>
    <scope>NUCLEOTIDE SEQUENCE</scope>
</reference>
<accession>A0A8B6DX83</accession>
<name>A0A8B6DX83_MYTGA</name>
<evidence type="ECO:0000313" key="1">
    <source>
        <dbReference type="EMBL" id="VDI25429.1"/>
    </source>
</evidence>
<gene>
    <name evidence="1" type="ORF">MGAL_10B066168</name>
</gene>
<dbReference type="InterPro" id="IPR052055">
    <property type="entry name" value="Hepadnavirus_pol/RT"/>
</dbReference>
<dbReference type="OrthoDB" id="6152309at2759"/>
<dbReference type="GO" id="GO:0009007">
    <property type="term" value="F:site-specific DNA-methyltransferase (adenine-specific) activity"/>
    <property type="evidence" value="ECO:0007669"/>
    <property type="project" value="InterPro"/>
</dbReference>
<protein>
    <submittedName>
        <fullName evidence="1">Uncharacterized protein</fullName>
    </submittedName>
</protein>
<dbReference type="EMBL" id="UYJE01004143">
    <property type="protein sequence ID" value="VDI25429.1"/>
    <property type="molecule type" value="Genomic_DNA"/>
</dbReference>
<comment type="caution">
    <text evidence="1">The sequence shown here is derived from an EMBL/GenBank/DDBJ whole genome shotgun (WGS) entry which is preliminary data.</text>
</comment>
<dbReference type="AlphaFoldDB" id="A0A8B6DX83"/>
<organism evidence="1 2">
    <name type="scientific">Mytilus galloprovincialis</name>
    <name type="common">Mediterranean mussel</name>
    <dbReference type="NCBI Taxonomy" id="29158"/>
    <lineage>
        <taxon>Eukaryota</taxon>
        <taxon>Metazoa</taxon>
        <taxon>Spiralia</taxon>
        <taxon>Lophotrochozoa</taxon>
        <taxon>Mollusca</taxon>
        <taxon>Bivalvia</taxon>
        <taxon>Autobranchia</taxon>
        <taxon>Pteriomorphia</taxon>
        <taxon>Mytilida</taxon>
        <taxon>Mytiloidea</taxon>
        <taxon>Mytilidae</taxon>
        <taxon>Mytilinae</taxon>
        <taxon>Mytilus</taxon>
    </lineage>
</organism>
<dbReference type="Pfam" id="PF05869">
    <property type="entry name" value="Dam"/>
    <property type="match status" value="1"/>
</dbReference>
<dbReference type="GO" id="GO:0009307">
    <property type="term" value="P:DNA restriction-modification system"/>
    <property type="evidence" value="ECO:0007669"/>
    <property type="project" value="InterPro"/>
</dbReference>
<dbReference type="PANTHER" id="PTHR33050">
    <property type="entry name" value="REVERSE TRANSCRIPTASE DOMAIN-CONTAINING PROTEIN"/>
    <property type="match status" value="1"/>
</dbReference>
<dbReference type="GO" id="GO:0003677">
    <property type="term" value="F:DNA binding"/>
    <property type="evidence" value="ECO:0007669"/>
    <property type="project" value="InterPro"/>
</dbReference>
<dbReference type="InterPro" id="IPR008593">
    <property type="entry name" value="Dam_MeTrfase"/>
</dbReference>
<dbReference type="PANTHER" id="PTHR33050:SF7">
    <property type="entry name" value="RIBONUCLEASE H"/>
    <property type="match status" value="1"/>
</dbReference>